<accession>A0ABQ5KUR7</accession>
<keyword evidence="6 10" id="KW-0175">Coiled coil</keyword>
<comment type="caution">
    <text evidence="12">The sequence shown here is derived from an EMBL/GenBank/DDBJ whole genome shotgun (WGS) entry which is preliminary data.</text>
</comment>
<comment type="similarity">
    <text evidence="2 9">Belongs to the SPC25 family.</text>
</comment>
<evidence type="ECO:0000256" key="3">
    <source>
        <dbReference type="ARBA" id="ARBA00022454"/>
    </source>
</evidence>
<protein>
    <recommendedName>
        <fullName evidence="9">Kinetochore protein SPC25</fullName>
    </recommendedName>
</protein>
<evidence type="ECO:0000256" key="7">
    <source>
        <dbReference type="ARBA" id="ARBA00023306"/>
    </source>
</evidence>
<keyword evidence="9" id="KW-0539">Nucleus</keyword>
<feature type="domain" description="Chromosome segregation protein Spc25 C-terminal" evidence="11">
    <location>
        <begin position="167"/>
        <end position="210"/>
    </location>
</feature>
<evidence type="ECO:0000256" key="8">
    <source>
        <dbReference type="ARBA" id="ARBA00023328"/>
    </source>
</evidence>
<dbReference type="InterPro" id="IPR013255">
    <property type="entry name" value="Spc25_C"/>
</dbReference>
<name>A0ABQ5KUR7_9EUKA</name>
<dbReference type="Proteomes" id="UP001057375">
    <property type="component" value="Unassembled WGS sequence"/>
</dbReference>
<sequence length="216" mass="25597">MSFDVITQKILGEEAIFFDLLDKTDRKFKKFIKTRSEIKSAIPELRESLLLKKDKLTQMLSEEESDLIIQNKKEITILQAEIDSLKQEVWELKEHNAKDKDAIEKLRKTEEETDKAHKLEIEQLSAELERCSSERCLQVDRVVEGLKYTFRFEDQTPYFILGTNRNFDKSFYFVEETDPLLEKKLVDKAVETLDETGKLAAFIETMRRLFWNKIYQ</sequence>
<dbReference type="Gene3D" id="3.30.457.50">
    <property type="entry name" value="Chromosome segregation protein Spc25"/>
    <property type="match status" value="1"/>
</dbReference>
<evidence type="ECO:0000256" key="1">
    <source>
        <dbReference type="ARBA" id="ARBA00004584"/>
    </source>
</evidence>
<evidence type="ECO:0000256" key="5">
    <source>
        <dbReference type="ARBA" id="ARBA00022776"/>
    </source>
</evidence>
<comment type="subunit">
    <text evidence="9">Component of the NDC80 complex.</text>
</comment>
<keyword evidence="8 9" id="KW-0137">Centromere</keyword>
<comment type="function">
    <text evidence="9">Acts as a component of the essential kinetochore-associated NDC80 complex, which is required for chromosome segregation and spindle checkpoint activity.</text>
</comment>
<proteinExistence type="inferred from homology"/>
<evidence type="ECO:0000256" key="2">
    <source>
        <dbReference type="ARBA" id="ARBA00006379"/>
    </source>
</evidence>
<keyword evidence="7 9" id="KW-0131">Cell cycle</keyword>
<evidence type="ECO:0000256" key="10">
    <source>
        <dbReference type="SAM" id="Coils"/>
    </source>
</evidence>
<keyword evidence="3 9" id="KW-0158">Chromosome</keyword>
<evidence type="ECO:0000313" key="12">
    <source>
        <dbReference type="EMBL" id="GKT35383.1"/>
    </source>
</evidence>
<keyword evidence="5 9" id="KW-0498">Mitosis</keyword>
<keyword evidence="13" id="KW-1185">Reference proteome</keyword>
<evidence type="ECO:0000256" key="4">
    <source>
        <dbReference type="ARBA" id="ARBA00022618"/>
    </source>
</evidence>
<reference evidence="12" key="1">
    <citation type="submission" date="2022-03" db="EMBL/GenBank/DDBJ databases">
        <title>Draft genome sequence of Aduncisulcus paluster, a free-living microaerophilic Fornicata.</title>
        <authorList>
            <person name="Yuyama I."/>
            <person name="Kume K."/>
            <person name="Tamura T."/>
            <person name="Inagaki Y."/>
            <person name="Hashimoto T."/>
        </authorList>
    </citation>
    <scope>NUCLEOTIDE SEQUENCE</scope>
    <source>
        <strain evidence="12">NY0171</strain>
    </source>
</reference>
<evidence type="ECO:0000259" key="11">
    <source>
        <dbReference type="Pfam" id="PF08234"/>
    </source>
</evidence>
<feature type="coiled-coil region" evidence="10">
    <location>
        <begin position="46"/>
        <end position="112"/>
    </location>
</feature>
<dbReference type="Pfam" id="PF08234">
    <property type="entry name" value="Spindle_Spc25"/>
    <property type="match status" value="1"/>
</dbReference>
<evidence type="ECO:0000313" key="13">
    <source>
        <dbReference type="Proteomes" id="UP001057375"/>
    </source>
</evidence>
<comment type="subcellular location">
    <subcellularLocation>
        <location evidence="1">Chromosome</location>
        <location evidence="1">Centromere</location>
    </subcellularLocation>
    <subcellularLocation>
        <location evidence="9">Nucleus</location>
    </subcellularLocation>
    <subcellularLocation>
        <location evidence="9">Chromosome</location>
        <location evidence="9">Centromere</location>
        <location evidence="9">Kinetochore</location>
    </subcellularLocation>
</comment>
<gene>
    <name evidence="12" type="ORF">ADUPG1_008555</name>
</gene>
<organism evidence="12 13">
    <name type="scientific">Aduncisulcus paluster</name>
    <dbReference type="NCBI Taxonomy" id="2918883"/>
    <lineage>
        <taxon>Eukaryota</taxon>
        <taxon>Metamonada</taxon>
        <taxon>Carpediemonas-like organisms</taxon>
        <taxon>Aduncisulcus</taxon>
    </lineage>
</organism>
<keyword evidence="4 9" id="KW-0132">Cell division</keyword>
<dbReference type="EMBL" id="BQXS01010979">
    <property type="protein sequence ID" value="GKT35383.1"/>
    <property type="molecule type" value="Genomic_DNA"/>
</dbReference>
<keyword evidence="9" id="KW-0995">Kinetochore</keyword>
<evidence type="ECO:0000256" key="9">
    <source>
        <dbReference type="RuleBase" id="RU367150"/>
    </source>
</evidence>
<evidence type="ECO:0000256" key="6">
    <source>
        <dbReference type="ARBA" id="ARBA00023054"/>
    </source>
</evidence>